<protein>
    <submittedName>
        <fullName evidence="1">Uncharacterized protein</fullName>
    </submittedName>
</protein>
<name>A0A7J0DRB9_9ERIC</name>
<accession>A0A7J0DRB9</accession>
<reference evidence="2" key="1">
    <citation type="submission" date="2019-07" db="EMBL/GenBank/DDBJ databases">
        <title>De Novo Assembly of kiwifruit Actinidia rufa.</title>
        <authorList>
            <person name="Sugita-Konishi S."/>
            <person name="Sato K."/>
            <person name="Mori E."/>
            <person name="Abe Y."/>
            <person name="Kisaki G."/>
            <person name="Hamano K."/>
            <person name="Suezawa K."/>
            <person name="Otani M."/>
            <person name="Fukuda T."/>
            <person name="Manabe T."/>
            <person name="Gomi K."/>
            <person name="Tabuchi M."/>
            <person name="Akimitsu K."/>
            <person name="Kataoka I."/>
        </authorList>
    </citation>
    <scope>NUCLEOTIDE SEQUENCE [LARGE SCALE GENOMIC DNA]</scope>
    <source>
        <strain evidence="2">cv. Fuchu</strain>
    </source>
</reference>
<dbReference type="EMBL" id="BJWL01000361">
    <property type="protein sequence ID" value="GFS40855.1"/>
    <property type="molecule type" value="Genomic_DNA"/>
</dbReference>
<dbReference type="AlphaFoldDB" id="A0A7J0DRB9"/>
<comment type="caution">
    <text evidence="1">The sequence shown here is derived from an EMBL/GenBank/DDBJ whole genome shotgun (WGS) entry which is preliminary data.</text>
</comment>
<evidence type="ECO:0000313" key="2">
    <source>
        <dbReference type="Proteomes" id="UP000585474"/>
    </source>
</evidence>
<dbReference type="OrthoDB" id="1433902at2759"/>
<sequence>MPPRREGRGRREAVTPDDRFDHIKRILEGLVQVVQDTHNNNCDEAPLAMLMPKIEVMNRTTIKQFQQLNPPTFLGTPNPMAAESWLIGIERVFEVLPCTDDQKVIFATFTFEGAALVWWQLTKPLEPLWFGLDF</sequence>
<evidence type="ECO:0000313" key="1">
    <source>
        <dbReference type="EMBL" id="GFS40855.1"/>
    </source>
</evidence>
<keyword evidence="2" id="KW-1185">Reference proteome</keyword>
<proteinExistence type="predicted"/>
<gene>
    <name evidence="1" type="ORF">Acr_00g0070890</name>
</gene>
<dbReference type="Proteomes" id="UP000585474">
    <property type="component" value="Unassembled WGS sequence"/>
</dbReference>
<organism evidence="1 2">
    <name type="scientific">Actinidia rufa</name>
    <dbReference type="NCBI Taxonomy" id="165716"/>
    <lineage>
        <taxon>Eukaryota</taxon>
        <taxon>Viridiplantae</taxon>
        <taxon>Streptophyta</taxon>
        <taxon>Embryophyta</taxon>
        <taxon>Tracheophyta</taxon>
        <taxon>Spermatophyta</taxon>
        <taxon>Magnoliopsida</taxon>
        <taxon>eudicotyledons</taxon>
        <taxon>Gunneridae</taxon>
        <taxon>Pentapetalae</taxon>
        <taxon>asterids</taxon>
        <taxon>Ericales</taxon>
        <taxon>Actinidiaceae</taxon>
        <taxon>Actinidia</taxon>
    </lineage>
</organism>